<reference evidence="2" key="2">
    <citation type="submission" date="2023-01" db="EMBL/GenBank/DDBJ databases">
        <authorList>
            <person name="Sun Q."/>
            <person name="Evtushenko L."/>
        </authorList>
    </citation>
    <scope>NUCLEOTIDE SEQUENCE</scope>
    <source>
        <strain evidence="2">VKM B-2789</strain>
    </source>
</reference>
<feature type="region of interest" description="Disordered" evidence="1">
    <location>
        <begin position="73"/>
        <end position="96"/>
    </location>
</feature>
<proteinExistence type="predicted"/>
<dbReference type="Proteomes" id="UP001143330">
    <property type="component" value="Unassembled WGS sequence"/>
</dbReference>
<dbReference type="EMBL" id="BSFM01000014">
    <property type="protein sequence ID" value="GLK84584.1"/>
    <property type="molecule type" value="Genomic_DNA"/>
</dbReference>
<evidence type="ECO:0000313" key="2">
    <source>
        <dbReference type="EMBL" id="GLK84584.1"/>
    </source>
</evidence>
<reference evidence="2" key="1">
    <citation type="journal article" date="2014" name="Int. J. Syst. Evol. Microbiol.">
        <title>Complete genome sequence of Corynebacterium casei LMG S-19264T (=DSM 44701T), isolated from a smear-ripened cheese.</title>
        <authorList>
            <consortium name="US DOE Joint Genome Institute (JGI-PGF)"/>
            <person name="Walter F."/>
            <person name="Albersmeier A."/>
            <person name="Kalinowski J."/>
            <person name="Ruckert C."/>
        </authorList>
    </citation>
    <scope>NUCLEOTIDE SEQUENCE</scope>
    <source>
        <strain evidence="2">VKM B-2789</strain>
    </source>
</reference>
<comment type="caution">
    <text evidence="2">The sequence shown here is derived from an EMBL/GenBank/DDBJ whole genome shotgun (WGS) entry which is preliminary data.</text>
</comment>
<gene>
    <name evidence="2" type="ORF">GCM10017653_26540</name>
</gene>
<protein>
    <submittedName>
        <fullName evidence="2">Uncharacterized protein</fullName>
    </submittedName>
</protein>
<evidence type="ECO:0000256" key="1">
    <source>
        <dbReference type="SAM" id="MobiDB-lite"/>
    </source>
</evidence>
<keyword evidence="3" id="KW-1185">Reference proteome</keyword>
<sequence>MDFDDPGPFGICLSGMLAAIEFDSQFCVRAKKIDDIATHRNLAAEFPSAELAVAQICPKSLFRVGLIPSQPARSPYPAIHPPHPPLRGDLSPSGRG</sequence>
<name>A0A9W6JYD0_9HYPH</name>
<accession>A0A9W6JYD0</accession>
<dbReference type="AlphaFoldDB" id="A0A9W6JYD0"/>
<evidence type="ECO:0000313" key="3">
    <source>
        <dbReference type="Proteomes" id="UP001143330"/>
    </source>
</evidence>
<organism evidence="2 3">
    <name type="scientific">Ancylobacter defluvii</name>
    <dbReference type="NCBI Taxonomy" id="1282440"/>
    <lineage>
        <taxon>Bacteria</taxon>
        <taxon>Pseudomonadati</taxon>
        <taxon>Pseudomonadota</taxon>
        <taxon>Alphaproteobacteria</taxon>
        <taxon>Hyphomicrobiales</taxon>
        <taxon>Xanthobacteraceae</taxon>
        <taxon>Ancylobacter</taxon>
    </lineage>
</organism>